<evidence type="ECO:0000259" key="3">
    <source>
        <dbReference type="PROSITE" id="PS01031"/>
    </source>
</evidence>
<protein>
    <submittedName>
        <fullName evidence="4">Hsp20/alpha crystallin family protein</fullName>
    </submittedName>
</protein>
<name>A0ABV7EKP3_9GAMM</name>
<dbReference type="PROSITE" id="PS01031">
    <property type="entry name" value="SHSP"/>
    <property type="match status" value="1"/>
</dbReference>
<reference evidence="5" key="1">
    <citation type="journal article" date="2019" name="Int. J. Syst. Evol. Microbiol.">
        <title>The Global Catalogue of Microorganisms (GCM) 10K type strain sequencing project: providing services to taxonomists for standard genome sequencing and annotation.</title>
        <authorList>
            <consortium name="The Broad Institute Genomics Platform"/>
            <consortium name="The Broad Institute Genome Sequencing Center for Infectious Disease"/>
            <person name="Wu L."/>
            <person name="Ma J."/>
        </authorList>
    </citation>
    <scope>NUCLEOTIDE SEQUENCE [LARGE SCALE GENOMIC DNA]</scope>
    <source>
        <strain evidence="5">KCTC 52640</strain>
    </source>
</reference>
<dbReference type="EMBL" id="JBHRSS010000003">
    <property type="protein sequence ID" value="MFC3103250.1"/>
    <property type="molecule type" value="Genomic_DNA"/>
</dbReference>
<feature type="domain" description="SHSP" evidence="3">
    <location>
        <begin position="33"/>
        <end position="145"/>
    </location>
</feature>
<dbReference type="InterPro" id="IPR031107">
    <property type="entry name" value="Small_HSP"/>
</dbReference>
<evidence type="ECO:0000256" key="1">
    <source>
        <dbReference type="PROSITE-ProRule" id="PRU00285"/>
    </source>
</evidence>
<comment type="similarity">
    <text evidence="1 2">Belongs to the small heat shock protein (HSP20) family.</text>
</comment>
<dbReference type="Gene3D" id="2.60.40.790">
    <property type="match status" value="1"/>
</dbReference>
<dbReference type="PANTHER" id="PTHR11527">
    <property type="entry name" value="HEAT-SHOCK PROTEIN 20 FAMILY MEMBER"/>
    <property type="match status" value="1"/>
</dbReference>
<accession>A0ABV7EKP3</accession>
<dbReference type="Proteomes" id="UP001595462">
    <property type="component" value="Unassembled WGS sequence"/>
</dbReference>
<dbReference type="RefSeq" id="WP_380687101.1">
    <property type="nucleotide sequence ID" value="NZ_JBHRSS010000003.1"/>
</dbReference>
<keyword evidence="5" id="KW-1185">Reference proteome</keyword>
<evidence type="ECO:0000313" key="5">
    <source>
        <dbReference type="Proteomes" id="UP001595462"/>
    </source>
</evidence>
<dbReference type="CDD" id="cd06464">
    <property type="entry name" value="ACD_sHsps-like"/>
    <property type="match status" value="1"/>
</dbReference>
<evidence type="ECO:0000313" key="4">
    <source>
        <dbReference type="EMBL" id="MFC3103250.1"/>
    </source>
</evidence>
<dbReference type="InterPro" id="IPR008978">
    <property type="entry name" value="HSP20-like_chaperone"/>
</dbReference>
<dbReference type="InterPro" id="IPR002068">
    <property type="entry name" value="A-crystallin/Hsp20_dom"/>
</dbReference>
<dbReference type="Pfam" id="PF00011">
    <property type="entry name" value="HSP20"/>
    <property type="match status" value="1"/>
</dbReference>
<sequence length="146" mass="16164">MAIQFYQPTRPFDAFNDAFNRTFRGASGEPRAADAAAFRPAVDIRETEAAYLIEVEVAGVDPNSIDVTLDKGVLKLNGERVQASDEDAGEIRRSERSYGTFERRFSLPDTADVDTIEARAAHGILYLTIAKKAQSQPRRITVQQAD</sequence>
<dbReference type="SUPFAM" id="SSF49764">
    <property type="entry name" value="HSP20-like chaperones"/>
    <property type="match status" value="1"/>
</dbReference>
<proteinExistence type="inferred from homology"/>
<comment type="caution">
    <text evidence="4">The sequence shown here is derived from an EMBL/GenBank/DDBJ whole genome shotgun (WGS) entry which is preliminary data.</text>
</comment>
<organism evidence="4 5">
    <name type="scientific">Salinisphaera aquimarina</name>
    <dbReference type="NCBI Taxonomy" id="2094031"/>
    <lineage>
        <taxon>Bacteria</taxon>
        <taxon>Pseudomonadati</taxon>
        <taxon>Pseudomonadota</taxon>
        <taxon>Gammaproteobacteria</taxon>
        <taxon>Salinisphaerales</taxon>
        <taxon>Salinisphaeraceae</taxon>
        <taxon>Salinisphaera</taxon>
    </lineage>
</organism>
<evidence type="ECO:0000256" key="2">
    <source>
        <dbReference type="RuleBase" id="RU003616"/>
    </source>
</evidence>
<gene>
    <name evidence="4" type="ORF">ACFOSU_05025</name>
</gene>